<dbReference type="EMBL" id="SCLP01000015">
    <property type="protein sequence ID" value="TFF44221.1"/>
    <property type="molecule type" value="Genomic_DNA"/>
</dbReference>
<evidence type="ECO:0000256" key="1">
    <source>
        <dbReference type="ARBA" id="ARBA00022598"/>
    </source>
</evidence>
<dbReference type="AlphaFoldDB" id="A0A4Y8SZZ6"/>
<dbReference type="PANTHER" id="PTHR43585:SF2">
    <property type="entry name" value="ATP-GRASP ENZYME FSQD"/>
    <property type="match status" value="1"/>
</dbReference>
<organism evidence="6 7">
    <name type="scientific">Bacillus thuringiensis</name>
    <dbReference type="NCBI Taxonomy" id="1428"/>
    <lineage>
        <taxon>Bacteria</taxon>
        <taxon>Bacillati</taxon>
        <taxon>Bacillota</taxon>
        <taxon>Bacilli</taxon>
        <taxon>Bacillales</taxon>
        <taxon>Bacillaceae</taxon>
        <taxon>Bacillus</taxon>
        <taxon>Bacillus cereus group</taxon>
    </lineage>
</organism>
<dbReference type="RefSeq" id="WP_001064922.1">
    <property type="nucleotide sequence ID" value="NZ_CP176861.1"/>
</dbReference>
<evidence type="ECO:0000256" key="4">
    <source>
        <dbReference type="PROSITE-ProRule" id="PRU00409"/>
    </source>
</evidence>
<evidence type="ECO:0000313" key="6">
    <source>
        <dbReference type="EMBL" id="TFF44221.1"/>
    </source>
</evidence>
<dbReference type="Pfam" id="PF13535">
    <property type="entry name" value="ATP-grasp_4"/>
    <property type="match status" value="1"/>
</dbReference>
<dbReference type="SMART" id="SM01209">
    <property type="entry name" value="GARS_A"/>
    <property type="match status" value="1"/>
</dbReference>
<evidence type="ECO:0000256" key="2">
    <source>
        <dbReference type="ARBA" id="ARBA00022741"/>
    </source>
</evidence>
<evidence type="ECO:0000256" key="3">
    <source>
        <dbReference type="ARBA" id="ARBA00022840"/>
    </source>
</evidence>
<dbReference type="GO" id="GO:0005524">
    <property type="term" value="F:ATP binding"/>
    <property type="evidence" value="ECO:0007669"/>
    <property type="project" value="UniProtKB-UniRule"/>
</dbReference>
<dbReference type="InterPro" id="IPR040570">
    <property type="entry name" value="LAL_C2"/>
</dbReference>
<dbReference type="PANTHER" id="PTHR43585">
    <property type="entry name" value="FUMIPYRROLE BIOSYNTHESIS PROTEIN C"/>
    <property type="match status" value="1"/>
</dbReference>
<dbReference type="PROSITE" id="PS50975">
    <property type="entry name" value="ATP_GRASP"/>
    <property type="match status" value="1"/>
</dbReference>
<protein>
    <submittedName>
        <fullName evidence="6">ATP-grasp domain-containing protein</fullName>
    </submittedName>
</protein>
<keyword evidence="1" id="KW-0436">Ligase</keyword>
<proteinExistence type="predicted"/>
<dbReference type="GO" id="GO:0016874">
    <property type="term" value="F:ligase activity"/>
    <property type="evidence" value="ECO:0007669"/>
    <property type="project" value="UniProtKB-KW"/>
</dbReference>
<sequence>MNNQYVLVISPRDNEVDLVKELGYGVILIRKNISFDEMFSVEVPVEIDLNDEEIVVGKCKELSEKYNVVGVYTLNEYRIPLAAKVGEILEINSFLSYETAITCRNKKLARKKLNNSNVSSVKFILIRKLDNLNEKLEGFSFPVIVKPSNDSGSKNVYLCKDYNEVKQAVDVISNSKLNLVGQTLDPEAIVEEYLDGPEYSIESYTIDGKTTIVGVTEKVVTPFPLSVEVGHNFPAVLEEDIETSIHETVINALDVIGVDFGVTHTEVKVTSDGPKVIEVNARPGGDRITDLVEYVTGIDLRRIALRINLGLPIKNSCCNKELVPSSSIRFLIADKEGYISFNENFRAESIKEIHWYVNKGERVNKTTSNFDRIGYYIVDGNKKESSKKIADSLNECFELAISELVEM</sequence>
<keyword evidence="3 4" id="KW-0067">ATP-binding</keyword>
<comment type="caution">
    <text evidence="6">The sequence shown here is derived from an EMBL/GenBank/DDBJ whole genome shotgun (WGS) entry which is preliminary data.</text>
</comment>
<feature type="domain" description="ATP-grasp" evidence="5">
    <location>
        <begin position="110"/>
        <end position="309"/>
    </location>
</feature>
<dbReference type="GeneID" id="92800162"/>
<dbReference type="OMA" id="TGHMFPA"/>
<dbReference type="Proteomes" id="UP000297630">
    <property type="component" value="Unassembled WGS sequence"/>
</dbReference>
<evidence type="ECO:0000259" key="5">
    <source>
        <dbReference type="PROSITE" id="PS50975"/>
    </source>
</evidence>
<name>A0A4Y8SZZ6_BACTU</name>
<dbReference type="GO" id="GO:0046872">
    <property type="term" value="F:metal ion binding"/>
    <property type="evidence" value="ECO:0007669"/>
    <property type="project" value="InterPro"/>
</dbReference>
<reference evidence="6 7" key="1">
    <citation type="submission" date="2019-01" db="EMBL/GenBank/DDBJ databases">
        <title>Draft genome sequence of Bacillus sp. DPC6431.</title>
        <authorList>
            <person name="Arbulu S."/>
            <person name="Murphy K."/>
            <person name="O'Sullivan O."/>
            <person name="Rea M.C."/>
            <person name="Hill C."/>
            <person name="Ross R.P."/>
        </authorList>
    </citation>
    <scope>NUCLEOTIDE SEQUENCE [LARGE SCALE GENOMIC DNA]</scope>
    <source>
        <strain evidence="6 7">DPC6431</strain>
    </source>
</reference>
<gene>
    <name evidence="6" type="ORF">EQ803_24655</name>
</gene>
<dbReference type="Gene3D" id="3.40.50.20">
    <property type="match status" value="1"/>
</dbReference>
<dbReference type="InterPro" id="IPR052032">
    <property type="entry name" value="ATP-dep_AA_Ligase"/>
</dbReference>
<accession>A0A4Y8SZZ6</accession>
<evidence type="ECO:0000313" key="7">
    <source>
        <dbReference type="Proteomes" id="UP000297630"/>
    </source>
</evidence>
<dbReference type="InterPro" id="IPR011761">
    <property type="entry name" value="ATP-grasp"/>
</dbReference>
<dbReference type="SUPFAM" id="SSF56059">
    <property type="entry name" value="Glutathione synthetase ATP-binding domain-like"/>
    <property type="match status" value="1"/>
</dbReference>
<dbReference type="Gene3D" id="3.30.470.20">
    <property type="entry name" value="ATP-grasp fold, B domain"/>
    <property type="match status" value="1"/>
</dbReference>
<keyword evidence="2 4" id="KW-0547">Nucleotide-binding</keyword>
<dbReference type="Pfam" id="PF18603">
    <property type="entry name" value="LAL_C2"/>
    <property type="match status" value="1"/>
</dbReference>